<dbReference type="GeneID" id="1477903"/>
<proteinExistence type="predicted"/>
<dbReference type="InParanoid" id="Q8TVT0"/>
<dbReference type="AlphaFoldDB" id="Q8TVT0"/>
<dbReference type="EnsemblBacteria" id="AAM02521">
    <property type="protein sequence ID" value="AAM02521"/>
    <property type="gene ID" value="MK1308"/>
</dbReference>
<organism evidence="1 2">
    <name type="scientific">Methanopyrus kandleri (strain AV19 / DSM 6324 / JCM 9639 / NBRC 100938)</name>
    <dbReference type="NCBI Taxonomy" id="190192"/>
    <lineage>
        <taxon>Archaea</taxon>
        <taxon>Methanobacteriati</taxon>
        <taxon>Methanobacteriota</taxon>
        <taxon>Methanomada group</taxon>
        <taxon>Methanopyri</taxon>
        <taxon>Methanopyrales</taxon>
        <taxon>Methanopyraceae</taxon>
        <taxon>Methanopyrus</taxon>
    </lineage>
</organism>
<keyword evidence="2" id="KW-1185">Reference proteome</keyword>
<dbReference type="HOGENOM" id="CLU_428040_0_0_2"/>
<sequence>MPDCGTSSRVGKSYTVGRVVENLLTAGEASYICFYVAPEPLLDDVERVLRDKLSGSSDVLRLKDLGDYECEIPVSEFLKNFGEDPKLSSLPKCTPEFYEEVYRRADGDPMELGRWGYFERLREYVEGPCTWERCGDCDVVRDHNFMVGARKVKRGVVLLTYRKLGDLPRFVESRERAMREEGEEPHMSVDRLREVLSGSLVVLDDAHHGLVRSLLAEVKEGIVRDSLRESLGGRLVHLSTVWAALDRNPSEDTRGKLRDVVFGDYAEKVREVVESRLEEWIESVKGKGRVRVVRALLELDHAVRTGEEVGIGGWIALATGGGVVFAPEVDSVEKALELMLGEYYGLPGAYVVIANRPVLERPSVRVSVEASGEWRAYLLPLYLRKEKDVGLILEILTRLDLRRHRIAFLDRAETLVDRIIEGLRRLRRDGRLGVEFRRLESCNDLKDVATARRGALGVGTVGVGLVGCEAMGISGFLIARQYLSSYAPDLSVALLLARRCEVRGRAERLMDRYGFSEEDATVAALRLTAFEDVLYEMITVAGRTAQAVPEAFLAVLGAGSIVKTASEHPEEVEEVYRGVKDAFGGWAPRVMVYDPRTDREYDLIEDGSELPEPTYLRELDEAALDNLVMWLDGKLSEVP</sequence>
<dbReference type="RefSeq" id="WP_011019676.1">
    <property type="nucleotide sequence ID" value="NC_003551.1"/>
</dbReference>
<dbReference type="PaxDb" id="190192-MK1308"/>
<gene>
    <name evidence="1" type="ordered locus">MK1308</name>
</gene>
<dbReference type="EMBL" id="AE009439">
    <property type="protein sequence ID" value="AAM02521.1"/>
    <property type="molecule type" value="Genomic_DNA"/>
</dbReference>
<reference evidence="1 2" key="1">
    <citation type="journal article" date="2002" name="Proc. Natl. Acad. Sci. U.S.A.">
        <title>The complete genome of hyperthermophile Methanopyrus kandleri AV19 and monophyly of archaeal methanogens.</title>
        <authorList>
            <person name="Slesarev A.I."/>
            <person name="Mezhevaya K.V."/>
            <person name="Makarova K.S."/>
            <person name="Polushin N.N."/>
            <person name="Shcherbinina O.V."/>
            <person name="Shakhova V.V."/>
            <person name="Belova G.I."/>
            <person name="Aravind L."/>
            <person name="Natale D.A."/>
            <person name="Rogozin I.B."/>
            <person name="Tatusov R.L."/>
            <person name="Wolf Y.I."/>
            <person name="Stetter K.O."/>
            <person name="Malykh A.G."/>
            <person name="Koonin E.V."/>
            <person name="Kozyavkin S.A."/>
        </authorList>
    </citation>
    <scope>NUCLEOTIDE SEQUENCE [LARGE SCALE GENOMIC DNA]</scope>
    <source>
        <strain evidence="2">AV19 / DSM 6324 / JCM 9639 / NBRC 100938</strain>
    </source>
</reference>
<protein>
    <submittedName>
        <fullName evidence="1">Predicted P-loop ATPase</fullName>
    </submittedName>
</protein>
<accession>Q8TVT0</accession>
<dbReference type="Proteomes" id="UP000001826">
    <property type="component" value="Chromosome"/>
</dbReference>
<dbReference type="KEGG" id="mka:MK1308"/>
<evidence type="ECO:0000313" key="2">
    <source>
        <dbReference type="Proteomes" id="UP000001826"/>
    </source>
</evidence>
<name>Q8TVT0_METKA</name>
<evidence type="ECO:0000313" key="1">
    <source>
        <dbReference type="EMBL" id="AAM02521.1"/>
    </source>
</evidence>